<keyword evidence="5 7" id="KW-0443">Lipid metabolism</keyword>
<feature type="domain" description="C2" evidence="9">
    <location>
        <begin position="428"/>
        <end position="551"/>
    </location>
</feature>
<dbReference type="SUPFAM" id="SSF51695">
    <property type="entry name" value="PLC-like phosphodiesterases"/>
    <property type="match status" value="1"/>
</dbReference>
<evidence type="ECO:0000256" key="6">
    <source>
        <dbReference type="ARBA" id="ARBA00023224"/>
    </source>
</evidence>
<dbReference type="PANTHER" id="PTHR10336:SF36">
    <property type="entry name" value="1-PHOSPHATIDYLINOSITOL 4,5-BISPHOSPHATE PHOSPHODIESTERASE BETA-4"/>
    <property type="match status" value="1"/>
</dbReference>
<comment type="catalytic activity">
    <reaction evidence="1 7">
        <text>a 1,2-diacyl-sn-glycero-3-phospho-(1D-myo-inositol-4,5-bisphosphate) + H2O = 1D-myo-inositol 1,4,5-trisphosphate + a 1,2-diacyl-sn-glycerol + H(+)</text>
        <dbReference type="Rhea" id="RHEA:33179"/>
        <dbReference type="ChEBI" id="CHEBI:15377"/>
        <dbReference type="ChEBI" id="CHEBI:15378"/>
        <dbReference type="ChEBI" id="CHEBI:17815"/>
        <dbReference type="ChEBI" id="CHEBI:58456"/>
        <dbReference type="ChEBI" id="CHEBI:203600"/>
        <dbReference type="EC" id="3.1.4.11"/>
    </reaction>
</comment>
<evidence type="ECO:0000256" key="1">
    <source>
        <dbReference type="ARBA" id="ARBA00001195"/>
    </source>
</evidence>
<dbReference type="EC" id="3.1.4.11" evidence="2 7"/>
<evidence type="ECO:0000256" key="7">
    <source>
        <dbReference type="RuleBase" id="RU361133"/>
    </source>
</evidence>
<organism evidence="11">
    <name type="scientific">Dunaliella salina</name>
    <name type="common">Green alga</name>
    <name type="synonym">Protococcus salinus</name>
    <dbReference type="NCBI Taxonomy" id="3046"/>
    <lineage>
        <taxon>Eukaryota</taxon>
        <taxon>Viridiplantae</taxon>
        <taxon>Chlorophyta</taxon>
        <taxon>core chlorophytes</taxon>
        <taxon>Chlorophyceae</taxon>
        <taxon>CS clade</taxon>
        <taxon>Chlamydomonadales</taxon>
        <taxon>Dunaliellaceae</taxon>
        <taxon>Dunaliella</taxon>
    </lineage>
</organism>
<dbReference type="AlphaFoldDB" id="V5NY16"/>
<protein>
    <recommendedName>
        <fullName evidence="2 7">Phosphoinositide phospholipase C</fullName>
        <ecNumber evidence="2 7">3.1.4.11</ecNumber>
    </recommendedName>
</protein>
<evidence type="ECO:0000313" key="11">
    <source>
        <dbReference type="EMBL" id="AHA93098.1"/>
    </source>
</evidence>
<dbReference type="PRINTS" id="PR00390">
    <property type="entry name" value="PHPHLIPASEC"/>
</dbReference>
<keyword evidence="3 7" id="KW-0378">Hydrolase</keyword>
<dbReference type="Pfam" id="PF00388">
    <property type="entry name" value="PI-PLC-X"/>
    <property type="match status" value="1"/>
</dbReference>
<name>V5NY16_DUNSA</name>
<dbReference type="SMART" id="SM00149">
    <property type="entry name" value="PLCYc"/>
    <property type="match status" value="1"/>
</dbReference>
<evidence type="ECO:0000256" key="4">
    <source>
        <dbReference type="ARBA" id="ARBA00022963"/>
    </source>
</evidence>
<dbReference type="GO" id="GO:0048015">
    <property type="term" value="P:phosphatidylinositol-mediated signaling"/>
    <property type="evidence" value="ECO:0007669"/>
    <property type="project" value="TreeGrafter"/>
</dbReference>
<dbReference type="InterPro" id="IPR000008">
    <property type="entry name" value="C2_dom"/>
</dbReference>
<dbReference type="PROSITE" id="PS50007">
    <property type="entry name" value="PIPLC_X_DOMAIN"/>
    <property type="match status" value="1"/>
</dbReference>
<accession>V5NY16</accession>
<dbReference type="InterPro" id="IPR017946">
    <property type="entry name" value="PLC-like_Pdiesterase_TIM-brl"/>
</dbReference>
<dbReference type="GO" id="GO:0004435">
    <property type="term" value="F:phosphatidylinositol-4,5-bisphosphate phospholipase C activity"/>
    <property type="evidence" value="ECO:0007669"/>
    <property type="project" value="UniProtKB-EC"/>
</dbReference>
<evidence type="ECO:0000259" key="10">
    <source>
        <dbReference type="PROSITE" id="PS50008"/>
    </source>
</evidence>
<evidence type="ECO:0000256" key="8">
    <source>
        <dbReference type="SAM" id="MobiDB-lite"/>
    </source>
</evidence>
<evidence type="ECO:0000259" key="9">
    <source>
        <dbReference type="PROSITE" id="PS50004"/>
    </source>
</evidence>
<feature type="region of interest" description="Disordered" evidence="8">
    <location>
        <begin position="263"/>
        <end position="282"/>
    </location>
</feature>
<dbReference type="Gene3D" id="2.60.40.150">
    <property type="entry name" value="C2 domain"/>
    <property type="match status" value="1"/>
</dbReference>
<feature type="region of interest" description="Disordered" evidence="8">
    <location>
        <begin position="320"/>
        <end position="341"/>
    </location>
</feature>
<evidence type="ECO:0000256" key="3">
    <source>
        <dbReference type="ARBA" id="ARBA00022801"/>
    </source>
</evidence>
<dbReference type="InterPro" id="IPR001192">
    <property type="entry name" value="PI-PLC_fam"/>
</dbReference>
<dbReference type="GO" id="GO:0051209">
    <property type="term" value="P:release of sequestered calcium ion into cytosol"/>
    <property type="evidence" value="ECO:0007669"/>
    <property type="project" value="TreeGrafter"/>
</dbReference>
<gene>
    <name evidence="11" type="primary">PLC</name>
</gene>
<proteinExistence type="evidence at transcript level"/>
<dbReference type="CDD" id="cd08558">
    <property type="entry name" value="PI-PLCc_eukaryota"/>
    <property type="match status" value="1"/>
</dbReference>
<dbReference type="SUPFAM" id="SSF49562">
    <property type="entry name" value="C2 domain (Calcium/lipid-binding domain, CaLB)"/>
    <property type="match status" value="1"/>
</dbReference>
<evidence type="ECO:0000256" key="2">
    <source>
        <dbReference type="ARBA" id="ARBA00012368"/>
    </source>
</evidence>
<dbReference type="EMBL" id="KF573428">
    <property type="protein sequence ID" value="AHA93098.1"/>
    <property type="molecule type" value="mRNA"/>
</dbReference>
<dbReference type="InterPro" id="IPR035892">
    <property type="entry name" value="C2_domain_sf"/>
</dbReference>
<dbReference type="Gene3D" id="3.20.20.190">
    <property type="entry name" value="Phosphatidylinositol (PI) phosphodiesterase"/>
    <property type="match status" value="2"/>
</dbReference>
<reference evidence="11" key="1">
    <citation type="submission" date="2013-08" db="EMBL/GenBank/DDBJ databases">
        <title>Cloning and expression analysis of a novel gene DsPLC from Dunaliella salina.</title>
        <authorList>
            <person name="Chai X."/>
            <person name="Han D."/>
        </authorList>
    </citation>
    <scope>NUCLEOTIDE SEQUENCE</scope>
</reference>
<feature type="domain" description="PI-PLC Y-box" evidence="10">
    <location>
        <begin position="337"/>
        <end position="427"/>
    </location>
</feature>
<keyword evidence="4 7" id="KW-0442">Lipid degradation</keyword>
<dbReference type="InterPro" id="IPR000909">
    <property type="entry name" value="PLipase_C_PInositol-sp_X_dom"/>
</dbReference>
<keyword evidence="6" id="KW-0807">Transducer</keyword>
<dbReference type="SMART" id="SM00148">
    <property type="entry name" value="PLCXc"/>
    <property type="match status" value="1"/>
</dbReference>
<dbReference type="PANTHER" id="PTHR10336">
    <property type="entry name" value="PHOSPHOINOSITIDE-SPECIFIC PHOSPHOLIPASE C FAMILY PROTEIN"/>
    <property type="match status" value="1"/>
</dbReference>
<dbReference type="InterPro" id="IPR001711">
    <property type="entry name" value="PLipase_C_Pinositol-sp_Y"/>
</dbReference>
<dbReference type="PROSITE" id="PS50004">
    <property type="entry name" value="C2"/>
    <property type="match status" value="1"/>
</dbReference>
<dbReference type="PROSITE" id="PS50008">
    <property type="entry name" value="PIPLC_Y_DOMAIN"/>
    <property type="match status" value="1"/>
</dbReference>
<dbReference type="GO" id="GO:0016042">
    <property type="term" value="P:lipid catabolic process"/>
    <property type="evidence" value="ECO:0007669"/>
    <property type="project" value="UniProtKB-KW"/>
</dbReference>
<evidence type="ECO:0000256" key="5">
    <source>
        <dbReference type="ARBA" id="ARBA00023098"/>
    </source>
</evidence>
<dbReference type="Pfam" id="PF00387">
    <property type="entry name" value="PI-PLC-Y"/>
    <property type="match status" value="1"/>
</dbReference>
<sequence>MKNKLFEWELGDWDPHPQISQAYEPLPDEPHDMTQPPAHYFISSGHNSYLSGNQLWSRSTNKVIIKSLQESCRVIELDCYNQQLGFSGPIVKHGGTLTAPISFKSCVEAIGANAFKASPYPVVVTLENHTDTKNQKMMASILRQVLGDKLYIPTEEDRHGDWKSPEQLKGKVIIRANAGSACDELKSVVYLINVKFKSLEEANASESATTSSFNEYKVDALTTKAFKHSNISTDGVTNTFKAQAGIPGEAKVEETAKSSKGAAYKKQGQAQDGSAESGAVKQGNSFLVTTEKGETVELHTTHHSPAVNLNMIRAIKKVDDKNQQEREEAEKKKEQGEARSDDIATQVVQTVGTLQDMYNYTSRHLMRVYPGGLRVSSTNYDPSNAWTLGASFAALNWQTSGTSRMLNQAKFSVNNKTGYVLKPSWMRQRGPSTMNPLPHREPRRLCVTIFCAHVPQAGQWLCFKDDMYVALRVRGMPMDCQDVESAAVWNSGRLLLNQKFYFDIHFPEMAQLALQLKDDDLPGTELDDILGTFACPISTLNPGLWKINLIDTKGRRRQYRWLKVGFEWLDEAPTSANGIANRMERAASPLYSC</sequence>